<evidence type="ECO:0000256" key="2">
    <source>
        <dbReference type="ARBA" id="ARBA00022737"/>
    </source>
</evidence>
<gene>
    <name evidence="4" type="primary">LOC106743074</name>
</gene>
<dbReference type="Gene3D" id="3.80.10.10">
    <property type="entry name" value="Ribonuclease Inhibitor"/>
    <property type="match status" value="2"/>
</dbReference>
<keyword evidence="1" id="KW-0433">Leucine-rich repeat</keyword>
<dbReference type="AlphaFoldDB" id="A0A6P3X139"/>
<proteinExistence type="predicted"/>
<dbReference type="GeneID" id="106743074"/>
<dbReference type="InterPro" id="IPR032675">
    <property type="entry name" value="LRR_dom_sf"/>
</dbReference>
<accession>A0A6P3X139</accession>
<dbReference type="Pfam" id="PF13516">
    <property type="entry name" value="LRR_6"/>
    <property type="match status" value="1"/>
</dbReference>
<sequence length="358" mass="40882">MVKLTTDVIERKCSQILTAKSLSKTMKKEELGRLTHLYMNDMFISSIGSLDVCKSLKVVYLQSNNISKIKNLHPARNLTHLYLQHNVITKMENLESLENLEKLYLGYNNIVVVEGLENLRQLRELHIESQRIPPGESLCFEPRSAFALSMCLKVLDISDNKMTSLRDLTSFHELNKLKAKDNLFDNIDDLTTAISTLTSLKDLFLQGNPVVQSYRYRENLIANSVSLVNLDGKIVTDTCRRFMTRFKMEKHHRRTRRTTKTPLGDDITSSLNLPPAFKRSISRAIFQHPGPQLSIKIAPESMGNQLQVFPPWKSASGIRSVKDNHVTPRPFWSNVPKNKETRLTRSLVNNKTIALPPI</sequence>
<evidence type="ECO:0000313" key="3">
    <source>
        <dbReference type="Proteomes" id="UP000515204"/>
    </source>
</evidence>
<dbReference type="InterPro" id="IPR001611">
    <property type="entry name" value="Leu-rich_rpt"/>
</dbReference>
<dbReference type="OrthoDB" id="10262005at2759"/>
<evidence type="ECO:0000313" key="4">
    <source>
        <dbReference type="RefSeq" id="XP_014472076.1"/>
    </source>
</evidence>
<dbReference type="CDD" id="cd21340">
    <property type="entry name" value="PPP1R42"/>
    <property type="match status" value="1"/>
</dbReference>
<dbReference type="PANTHER" id="PTHR46652:SF3">
    <property type="entry name" value="LEUCINE-RICH REPEAT-CONTAINING PROTEIN 9"/>
    <property type="match status" value="1"/>
</dbReference>
<dbReference type="PROSITE" id="PS51450">
    <property type="entry name" value="LRR"/>
    <property type="match status" value="4"/>
</dbReference>
<dbReference type="InterPro" id="IPR050836">
    <property type="entry name" value="SDS22/Internalin_LRR"/>
</dbReference>
<dbReference type="Pfam" id="PF12799">
    <property type="entry name" value="LRR_4"/>
    <property type="match status" value="1"/>
</dbReference>
<dbReference type="Proteomes" id="UP000515204">
    <property type="component" value="Unplaced"/>
</dbReference>
<organism evidence="3 4">
    <name type="scientific">Dinoponera quadriceps</name>
    <name type="common">South American ant</name>
    <dbReference type="NCBI Taxonomy" id="609295"/>
    <lineage>
        <taxon>Eukaryota</taxon>
        <taxon>Metazoa</taxon>
        <taxon>Ecdysozoa</taxon>
        <taxon>Arthropoda</taxon>
        <taxon>Hexapoda</taxon>
        <taxon>Insecta</taxon>
        <taxon>Pterygota</taxon>
        <taxon>Neoptera</taxon>
        <taxon>Endopterygota</taxon>
        <taxon>Hymenoptera</taxon>
        <taxon>Apocrita</taxon>
        <taxon>Aculeata</taxon>
        <taxon>Formicoidea</taxon>
        <taxon>Formicidae</taxon>
        <taxon>Ponerinae</taxon>
        <taxon>Ponerini</taxon>
        <taxon>Dinoponera</taxon>
    </lineage>
</organism>
<dbReference type="InterPro" id="IPR025875">
    <property type="entry name" value="Leu-rich_rpt_4"/>
</dbReference>
<dbReference type="PANTHER" id="PTHR46652">
    <property type="entry name" value="LEUCINE-RICH REPEAT AND IQ DOMAIN-CONTAINING PROTEIN 1-RELATED"/>
    <property type="match status" value="1"/>
</dbReference>
<keyword evidence="2" id="KW-0677">Repeat</keyword>
<keyword evidence="3" id="KW-1185">Reference proteome</keyword>
<dbReference type="SMART" id="SM00365">
    <property type="entry name" value="LRR_SD22"/>
    <property type="match status" value="6"/>
</dbReference>
<dbReference type="RefSeq" id="XP_014472076.1">
    <property type="nucleotide sequence ID" value="XM_014616590.1"/>
</dbReference>
<protein>
    <submittedName>
        <fullName evidence="4">Protein phosphatase 1 regulatory subunit 42-like</fullName>
    </submittedName>
</protein>
<name>A0A6P3X139_DINQU</name>
<reference evidence="4" key="1">
    <citation type="submission" date="2025-08" db="UniProtKB">
        <authorList>
            <consortium name="RefSeq"/>
        </authorList>
    </citation>
    <scope>IDENTIFICATION</scope>
</reference>
<dbReference type="SUPFAM" id="SSF52058">
    <property type="entry name" value="L domain-like"/>
    <property type="match status" value="1"/>
</dbReference>
<dbReference type="KEGG" id="dqu:106743074"/>
<evidence type="ECO:0000256" key="1">
    <source>
        <dbReference type="ARBA" id="ARBA00022614"/>
    </source>
</evidence>